<dbReference type="InterPro" id="IPR010730">
    <property type="entry name" value="HET"/>
</dbReference>
<comment type="caution">
    <text evidence="2">The sequence shown here is derived from an EMBL/GenBank/DDBJ whole genome shotgun (WGS) entry which is preliminary data.</text>
</comment>
<accession>A0AAD9A242</accession>
<evidence type="ECO:0000313" key="2">
    <source>
        <dbReference type="EMBL" id="KAK1840011.1"/>
    </source>
</evidence>
<dbReference type="EMBL" id="JAQOWY010000604">
    <property type="protein sequence ID" value="KAK1840011.1"/>
    <property type="molecule type" value="Genomic_DNA"/>
</dbReference>
<sequence length="581" mass="65770">MEDAIENPGILDLIASTNLLKKNVADLTVTDHRHPPFWTLGSTTPYLTPAEDRIRCAKTWLETCERDAHRECRPVEGFLPTRLIDVGVQTGILRLVHSDSLDEREGRVRYATLSHCWGLPGVKGPLKTTRETAEAFCQEIPERMLPKTFRDAVRITKSLGIPYLWIDSLCILQDDPDEWQREASRMKDVYSGGVVTISATYGKNSSSGCLPEDGSKTKVDIATKSSPLSTINNNPVGHFSYNHRENFSRHQKSVMVRLEGQSPRGQLEEAHLSTRGWACQEQILSRRILYCLNSEIHWQCKRFYHTQSGQTFGGSESLGRGIDLIKSDHGEIWYKWIEDYANREFTISSDRMPAFSGVTEYYQNITHQEVLLGVRRKSVAKDLSWVRIGSEKGPAGTRAPSWSWLSCNAPIYIDYWQRQEGDVEPQVCTVAVDCRVDWTGPAMTSAIQATVFRVRGPVMKMSMRIAPESLHCNPPYFLVGQEESDFTRGPMPWRCAGQFDHESHPGDEKTEYTCLLLFSRRREGGTRHKEVFLILLPNTETEVDGQLETTNACSFRRIGIAMIKGSDPTFLGAEERTLDLS</sequence>
<proteinExistence type="predicted"/>
<gene>
    <name evidence="2" type="ORF">CCHR01_17371</name>
</gene>
<dbReference type="Pfam" id="PF06985">
    <property type="entry name" value="HET"/>
    <property type="match status" value="1"/>
</dbReference>
<keyword evidence="3" id="KW-1185">Reference proteome</keyword>
<name>A0AAD9A242_9PEZI</name>
<dbReference type="PANTHER" id="PTHR33112">
    <property type="entry name" value="DOMAIN PROTEIN, PUTATIVE-RELATED"/>
    <property type="match status" value="1"/>
</dbReference>
<dbReference type="AlphaFoldDB" id="A0AAD9A242"/>
<dbReference type="Proteomes" id="UP001243330">
    <property type="component" value="Unassembled WGS sequence"/>
</dbReference>
<dbReference type="PANTHER" id="PTHR33112:SF10">
    <property type="entry name" value="TOL"/>
    <property type="match status" value="1"/>
</dbReference>
<evidence type="ECO:0000259" key="1">
    <source>
        <dbReference type="Pfam" id="PF06985"/>
    </source>
</evidence>
<feature type="domain" description="Heterokaryon incompatibility" evidence="1">
    <location>
        <begin position="110"/>
        <end position="281"/>
    </location>
</feature>
<evidence type="ECO:0000313" key="3">
    <source>
        <dbReference type="Proteomes" id="UP001243330"/>
    </source>
</evidence>
<organism evidence="2 3">
    <name type="scientific">Colletotrichum chrysophilum</name>
    <dbReference type="NCBI Taxonomy" id="1836956"/>
    <lineage>
        <taxon>Eukaryota</taxon>
        <taxon>Fungi</taxon>
        <taxon>Dikarya</taxon>
        <taxon>Ascomycota</taxon>
        <taxon>Pezizomycotina</taxon>
        <taxon>Sordariomycetes</taxon>
        <taxon>Hypocreomycetidae</taxon>
        <taxon>Glomerellales</taxon>
        <taxon>Glomerellaceae</taxon>
        <taxon>Colletotrichum</taxon>
        <taxon>Colletotrichum gloeosporioides species complex</taxon>
    </lineage>
</organism>
<reference evidence="2" key="1">
    <citation type="submission" date="2023-01" db="EMBL/GenBank/DDBJ databases">
        <title>Colletotrichum chrysophilum M932 genome sequence.</title>
        <authorList>
            <person name="Baroncelli R."/>
        </authorList>
    </citation>
    <scope>NUCLEOTIDE SEQUENCE</scope>
    <source>
        <strain evidence="2">M932</strain>
    </source>
</reference>
<protein>
    <submittedName>
        <fullName evidence="2">Het domain protein</fullName>
    </submittedName>
</protein>